<evidence type="ECO:0000313" key="3">
    <source>
        <dbReference type="Proteomes" id="UP001054945"/>
    </source>
</evidence>
<dbReference type="EMBL" id="BPLR01013639">
    <property type="protein sequence ID" value="GIY62598.1"/>
    <property type="molecule type" value="Genomic_DNA"/>
</dbReference>
<gene>
    <name evidence="2" type="ORF">CEXT_165961</name>
</gene>
<reference evidence="2 3" key="1">
    <citation type="submission" date="2021-06" db="EMBL/GenBank/DDBJ databases">
        <title>Caerostris extrusa draft genome.</title>
        <authorList>
            <person name="Kono N."/>
            <person name="Arakawa K."/>
        </authorList>
    </citation>
    <scope>NUCLEOTIDE SEQUENCE [LARGE SCALE GENOMIC DNA]</scope>
</reference>
<feature type="region of interest" description="Disordered" evidence="1">
    <location>
        <begin position="55"/>
        <end position="75"/>
    </location>
</feature>
<evidence type="ECO:0000313" key="2">
    <source>
        <dbReference type="EMBL" id="GIY62598.1"/>
    </source>
</evidence>
<evidence type="ECO:0000256" key="1">
    <source>
        <dbReference type="SAM" id="MobiDB-lite"/>
    </source>
</evidence>
<organism evidence="2 3">
    <name type="scientific">Caerostris extrusa</name>
    <name type="common">Bark spider</name>
    <name type="synonym">Caerostris bankana</name>
    <dbReference type="NCBI Taxonomy" id="172846"/>
    <lineage>
        <taxon>Eukaryota</taxon>
        <taxon>Metazoa</taxon>
        <taxon>Ecdysozoa</taxon>
        <taxon>Arthropoda</taxon>
        <taxon>Chelicerata</taxon>
        <taxon>Arachnida</taxon>
        <taxon>Araneae</taxon>
        <taxon>Araneomorphae</taxon>
        <taxon>Entelegynae</taxon>
        <taxon>Araneoidea</taxon>
        <taxon>Araneidae</taxon>
        <taxon>Caerostris</taxon>
    </lineage>
</organism>
<dbReference type="Proteomes" id="UP001054945">
    <property type="component" value="Unassembled WGS sequence"/>
</dbReference>
<dbReference type="AlphaFoldDB" id="A0AAV4UY99"/>
<comment type="caution">
    <text evidence="2">The sequence shown here is derived from an EMBL/GenBank/DDBJ whole genome shotgun (WGS) entry which is preliminary data.</text>
</comment>
<keyword evidence="3" id="KW-1185">Reference proteome</keyword>
<proteinExistence type="predicted"/>
<sequence length="75" mass="9029">MSTINPPEVKPRVCRMRGQLSIRFHQYKQALWGVRFMYVNNQLQTKEWKLQFASDRDGSRQQSDVKKEREEKCVL</sequence>
<accession>A0AAV4UY99</accession>
<protein>
    <submittedName>
        <fullName evidence="2">Uncharacterized protein</fullName>
    </submittedName>
</protein>
<name>A0AAV4UY99_CAEEX</name>